<feature type="non-terminal residue" evidence="1">
    <location>
        <position position="1"/>
    </location>
</feature>
<evidence type="ECO:0000313" key="1">
    <source>
        <dbReference type="EMBL" id="KKL12832.1"/>
    </source>
</evidence>
<proteinExistence type="predicted"/>
<protein>
    <submittedName>
        <fullName evidence="1">Uncharacterized protein</fullName>
    </submittedName>
</protein>
<reference evidence="1" key="1">
    <citation type="journal article" date="2015" name="Nature">
        <title>Complex archaea that bridge the gap between prokaryotes and eukaryotes.</title>
        <authorList>
            <person name="Spang A."/>
            <person name="Saw J.H."/>
            <person name="Jorgensen S.L."/>
            <person name="Zaremba-Niedzwiedzka K."/>
            <person name="Martijn J."/>
            <person name="Lind A.E."/>
            <person name="van Eijk R."/>
            <person name="Schleper C."/>
            <person name="Guy L."/>
            <person name="Ettema T.J."/>
        </authorList>
    </citation>
    <scope>NUCLEOTIDE SEQUENCE</scope>
</reference>
<sequence length="121" mass="14234">YSCMQWVRHQQVYTHDIEIDNRIVLEYTPCRVTKPKFGKILAFANLTDANSFMWREHLLEVWRCSTPAFKHIRLLAVNVYVLLGNYERYWLNPDSVFTMTAPHGTVACPQVCLKELMIRNG</sequence>
<organism evidence="1">
    <name type="scientific">marine sediment metagenome</name>
    <dbReference type="NCBI Taxonomy" id="412755"/>
    <lineage>
        <taxon>unclassified sequences</taxon>
        <taxon>metagenomes</taxon>
        <taxon>ecological metagenomes</taxon>
    </lineage>
</organism>
<gene>
    <name evidence="1" type="ORF">LCGC14_2531790</name>
</gene>
<dbReference type="EMBL" id="LAZR01041106">
    <property type="protein sequence ID" value="KKL12832.1"/>
    <property type="molecule type" value="Genomic_DNA"/>
</dbReference>
<dbReference type="AlphaFoldDB" id="A0A0F9BG67"/>
<comment type="caution">
    <text evidence="1">The sequence shown here is derived from an EMBL/GenBank/DDBJ whole genome shotgun (WGS) entry which is preliminary data.</text>
</comment>
<accession>A0A0F9BG67</accession>
<name>A0A0F9BG67_9ZZZZ</name>